<dbReference type="AlphaFoldDB" id="A0A0F9KUY9"/>
<comment type="caution">
    <text evidence="1">The sequence shown here is derived from an EMBL/GenBank/DDBJ whole genome shotgun (WGS) entry which is preliminary data.</text>
</comment>
<evidence type="ECO:0000313" key="1">
    <source>
        <dbReference type="EMBL" id="KKM85558.1"/>
    </source>
</evidence>
<protein>
    <submittedName>
        <fullName evidence="1">Uncharacterized protein</fullName>
    </submittedName>
</protein>
<reference evidence="1" key="1">
    <citation type="journal article" date="2015" name="Nature">
        <title>Complex archaea that bridge the gap between prokaryotes and eukaryotes.</title>
        <authorList>
            <person name="Spang A."/>
            <person name="Saw J.H."/>
            <person name="Jorgensen S.L."/>
            <person name="Zaremba-Niedzwiedzka K."/>
            <person name="Martijn J."/>
            <person name="Lind A.E."/>
            <person name="van Eijk R."/>
            <person name="Schleper C."/>
            <person name="Guy L."/>
            <person name="Ettema T.J."/>
        </authorList>
    </citation>
    <scope>NUCLEOTIDE SEQUENCE</scope>
</reference>
<organism evidence="1">
    <name type="scientific">marine sediment metagenome</name>
    <dbReference type="NCBI Taxonomy" id="412755"/>
    <lineage>
        <taxon>unclassified sequences</taxon>
        <taxon>metagenomes</taxon>
        <taxon>ecological metagenomes</taxon>
    </lineage>
</organism>
<dbReference type="EMBL" id="LAZR01007390">
    <property type="protein sequence ID" value="KKM85558.1"/>
    <property type="molecule type" value="Genomic_DNA"/>
</dbReference>
<name>A0A0F9KUY9_9ZZZZ</name>
<gene>
    <name evidence="1" type="ORF">LCGC14_1287890</name>
</gene>
<accession>A0A0F9KUY9</accession>
<proteinExistence type="predicted"/>
<sequence length="153" mass="16346">MTALILGLILFALLGATSKKGPFKQSELPPNAQAAFNVVNGRLHYKAALAELVIASMLSKVAFPTEVPNVTIIQPGDKPIMGVDEWGAYWVLMALHDANNDIWVPTNMHLEIQAGQPVMFLSPGKDPPDEGFALLISAGQPWPQLPAGIPALA</sequence>